<reference evidence="1 2" key="1">
    <citation type="submission" date="2018-04" db="EMBL/GenBank/DDBJ databases">
        <authorList>
            <person name="Vogel A."/>
        </authorList>
    </citation>
    <scope>NUCLEOTIDE SEQUENCE [LARGE SCALE GENOMIC DNA]</scope>
</reference>
<gene>
    <name evidence="1" type="ORF">CCAM_LOCUS30458</name>
</gene>
<evidence type="ECO:0008006" key="3">
    <source>
        <dbReference type="Google" id="ProtNLM"/>
    </source>
</evidence>
<evidence type="ECO:0000313" key="1">
    <source>
        <dbReference type="EMBL" id="VFQ88682.1"/>
    </source>
</evidence>
<proteinExistence type="predicted"/>
<dbReference type="PANTHER" id="PTHR37610:SF38">
    <property type="entry name" value="RETROTRANSPOSON COPIA-LIKE N-TERMINAL DOMAIN-CONTAINING PROTEIN"/>
    <property type="match status" value="1"/>
</dbReference>
<organism evidence="1 2">
    <name type="scientific">Cuscuta campestris</name>
    <dbReference type="NCBI Taxonomy" id="132261"/>
    <lineage>
        <taxon>Eukaryota</taxon>
        <taxon>Viridiplantae</taxon>
        <taxon>Streptophyta</taxon>
        <taxon>Embryophyta</taxon>
        <taxon>Tracheophyta</taxon>
        <taxon>Spermatophyta</taxon>
        <taxon>Magnoliopsida</taxon>
        <taxon>eudicotyledons</taxon>
        <taxon>Gunneridae</taxon>
        <taxon>Pentapetalae</taxon>
        <taxon>asterids</taxon>
        <taxon>lamiids</taxon>
        <taxon>Solanales</taxon>
        <taxon>Convolvulaceae</taxon>
        <taxon>Cuscuteae</taxon>
        <taxon>Cuscuta</taxon>
        <taxon>Cuscuta subgen. Grammica</taxon>
        <taxon>Cuscuta sect. Cleistogrammica</taxon>
    </lineage>
</organism>
<keyword evidence="2" id="KW-1185">Reference proteome</keyword>
<name>A0A484MIP9_9ASTE</name>
<accession>A0A484MIP9</accession>
<protein>
    <recommendedName>
        <fullName evidence="3">Retrotransposon Copia-like N-terminal domain-containing protein</fullName>
    </recommendedName>
</protein>
<dbReference type="OrthoDB" id="1745136at2759"/>
<dbReference type="EMBL" id="OOIL02003614">
    <property type="protein sequence ID" value="VFQ88682.1"/>
    <property type="molecule type" value="Genomic_DNA"/>
</dbReference>
<dbReference type="Proteomes" id="UP000595140">
    <property type="component" value="Unassembled WGS sequence"/>
</dbReference>
<dbReference type="AlphaFoldDB" id="A0A484MIP9"/>
<evidence type="ECO:0000313" key="2">
    <source>
        <dbReference type="Proteomes" id="UP000595140"/>
    </source>
</evidence>
<sequence>MSDKTPQTGSSINTEESDPKNQLINLAQILEILQNFQNLAPKAEPIESSSNQPLNMAEKLNDRNYAIWARKMSLALDGRGRLKHITATPLKSDDPKFIKWRQADSTVITWILENIESDIVNQYIDYPTAWDLWKGIEATYGFGKDLLQVYNLMVKASSIKQGDQTLEKVYSQLQAVWKEIDRRRPNPMKCPEDMTIFTQIQQQNRLYQFLQAINEEFDVQKRDILKTDPLPSVEEAYAQIRRFRRKATRKGIMKGDDGPSSGDPSEGCFKRIGYPDWWPGSRKRGKKLPGVAGAVVGNQETTSTTAVQASENFAGIAMGNVEEESSGDIRTGKIIGRGSERNGLYYVEEFDHYGTATLAHGTVDRQACPILPPETVPTEEVSHSVRSSFENIEQFNNSELMFDSTPSEKTPEESRGVVEKLMLTFGNFAS</sequence>
<dbReference type="PANTHER" id="PTHR37610">
    <property type="entry name" value="CCHC-TYPE DOMAIN-CONTAINING PROTEIN"/>
    <property type="match status" value="1"/>
</dbReference>